<sequence length="58" mass="6232">MRGQAAHHPDTFTLPAPTAVSFVAFMGDGSLLSTHSPWKCLSLVPRSPLSLSAPWISR</sequence>
<proteinExistence type="predicted"/>
<feature type="non-terminal residue" evidence="1">
    <location>
        <position position="58"/>
    </location>
</feature>
<name>A0AC60A6A5_RANTA</name>
<reference evidence="1" key="1">
    <citation type="submission" date="2023-05" db="EMBL/GenBank/DDBJ databases">
        <authorList>
            <consortium name="ELIXIR-Norway"/>
        </authorList>
    </citation>
    <scope>NUCLEOTIDE SEQUENCE</scope>
</reference>
<organism evidence="1 2">
    <name type="scientific">Rangifer tarandus platyrhynchus</name>
    <name type="common">Svalbard reindeer</name>
    <dbReference type="NCBI Taxonomy" id="3082113"/>
    <lineage>
        <taxon>Eukaryota</taxon>
        <taxon>Metazoa</taxon>
        <taxon>Chordata</taxon>
        <taxon>Craniata</taxon>
        <taxon>Vertebrata</taxon>
        <taxon>Euteleostomi</taxon>
        <taxon>Mammalia</taxon>
        <taxon>Eutheria</taxon>
        <taxon>Laurasiatheria</taxon>
        <taxon>Artiodactyla</taxon>
        <taxon>Ruminantia</taxon>
        <taxon>Pecora</taxon>
        <taxon>Cervidae</taxon>
        <taxon>Odocoileinae</taxon>
        <taxon>Rangifer</taxon>
    </lineage>
</organism>
<evidence type="ECO:0000313" key="1">
    <source>
        <dbReference type="EMBL" id="CAN0561548.1"/>
    </source>
</evidence>
<protein>
    <submittedName>
        <fullName evidence="1">Uncharacterized protein</fullName>
    </submittedName>
</protein>
<dbReference type="Proteomes" id="UP001162501">
    <property type="component" value="Chromosome 8"/>
</dbReference>
<evidence type="ECO:0000313" key="2">
    <source>
        <dbReference type="Proteomes" id="UP001162501"/>
    </source>
</evidence>
<accession>A0AC60A6A5</accession>
<gene>
    <name evidence="1" type="ORF">MRATA1EN22A_LOCUS27205</name>
</gene>
<dbReference type="EMBL" id="OX596092">
    <property type="protein sequence ID" value="CAN0561548.1"/>
    <property type="molecule type" value="Genomic_DNA"/>
</dbReference>
<reference evidence="1" key="2">
    <citation type="submission" date="2025-03" db="EMBL/GenBank/DDBJ databases">
        <authorList>
            <consortium name="ELIXIR-Norway"/>
            <consortium name="Elixir Norway"/>
        </authorList>
    </citation>
    <scope>NUCLEOTIDE SEQUENCE</scope>
</reference>